<protein>
    <submittedName>
        <fullName evidence="2">Uncharacterized protein</fullName>
    </submittedName>
</protein>
<sequence>GVGVLFSYPPFRCGPTMGGVAFWQLGFFLAAFFAPVAVGVRNSGRSEGGFCACSGLFAETCMFFCFDGWCGVLDLAMGQCCGGGWRCCGGGVGVYGGDRWRLVLAPSIFG</sequence>
<reference evidence="2 3" key="1">
    <citation type="journal article" date="2014" name="Am. J. Bot.">
        <title>Genome assembly and annotation for red clover (Trifolium pratense; Fabaceae).</title>
        <authorList>
            <person name="Istvanek J."/>
            <person name="Jaros M."/>
            <person name="Krenek A."/>
            <person name="Repkova J."/>
        </authorList>
    </citation>
    <scope>NUCLEOTIDE SEQUENCE [LARGE SCALE GENOMIC DNA]</scope>
    <source>
        <strain evidence="3">cv. Tatra</strain>
        <tissue evidence="2">Young leaves</tissue>
    </source>
</reference>
<comment type="caution">
    <text evidence="2">The sequence shown here is derived from an EMBL/GenBank/DDBJ whole genome shotgun (WGS) entry which is preliminary data.</text>
</comment>
<evidence type="ECO:0000313" key="3">
    <source>
        <dbReference type="Proteomes" id="UP000236291"/>
    </source>
</evidence>
<gene>
    <name evidence="2" type="ORF">L195_g025917</name>
</gene>
<reference evidence="2 3" key="2">
    <citation type="journal article" date="2017" name="Front. Plant Sci.">
        <title>Gene Classification and Mining of Molecular Markers Useful in Red Clover (Trifolium pratense) Breeding.</title>
        <authorList>
            <person name="Istvanek J."/>
            <person name="Dluhosova J."/>
            <person name="Dluhos P."/>
            <person name="Patkova L."/>
            <person name="Nedelnik J."/>
            <person name="Repkova J."/>
        </authorList>
    </citation>
    <scope>NUCLEOTIDE SEQUENCE [LARGE SCALE GENOMIC DNA]</scope>
    <source>
        <strain evidence="3">cv. Tatra</strain>
        <tissue evidence="2">Young leaves</tissue>
    </source>
</reference>
<organism evidence="2 3">
    <name type="scientific">Trifolium pratense</name>
    <name type="common">Red clover</name>
    <dbReference type="NCBI Taxonomy" id="57577"/>
    <lineage>
        <taxon>Eukaryota</taxon>
        <taxon>Viridiplantae</taxon>
        <taxon>Streptophyta</taxon>
        <taxon>Embryophyta</taxon>
        <taxon>Tracheophyta</taxon>
        <taxon>Spermatophyta</taxon>
        <taxon>Magnoliopsida</taxon>
        <taxon>eudicotyledons</taxon>
        <taxon>Gunneridae</taxon>
        <taxon>Pentapetalae</taxon>
        <taxon>rosids</taxon>
        <taxon>fabids</taxon>
        <taxon>Fabales</taxon>
        <taxon>Fabaceae</taxon>
        <taxon>Papilionoideae</taxon>
        <taxon>50 kb inversion clade</taxon>
        <taxon>NPAAA clade</taxon>
        <taxon>Hologalegina</taxon>
        <taxon>IRL clade</taxon>
        <taxon>Trifolieae</taxon>
        <taxon>Trifolium</taxon>
    </lineage>
</organism>
<proteinExistence type="predicted"/>
<feature type="non-terminal residue" evidence="2">
    <location>
        <position position="1"/>
    </location>
</feature>
<dbReference type="AlphaFoldDB" id="A0A2K3NHT6"/>
<keyword evidence="1" id="KW-0812">Transmembrane</keyword>
<dbReference type="Proteomes" id="UP000236291">
    <property type="component" value="Unassembled WGS sequence"/>
</dbReference>
<evidence type="ECO:0000313" key="2">
    <source>
        <dbReference type="EMBL" id="PNY02605.1"/>
    </source>
</evidence>
<keyword evidence="1" id="KW-1133">Transmembrane helix</keyword>
<name>A0A2K3NHT6_TRIPR</name>
<accession>A0A2K3NHT6</accession>
<evidence type="ECO:0000256" key="1">
    <source>
        <dbReference type="SAM" id="Phobius"/>
    </source>
</evidence>
<keyword evidence="1" id="KW-0472">Membrane</keyword>
<feature type="transmembrane region" description="Helical" evidence="1">
    <location>
        <begin position="20"/>
        <end position="40"/>
    </location>
</feature>
<dbReference type="EMBL" id="ASHM01021564">
    <property type="protein sequence ID" value="PNY02605.1"/>
    <property type="molecule type" value="Genomic_DNA"/>
</dbReference>